<keyword evidence="2 10" id="KW-0732">Signal</keyword>
<dbReference type="CDD" id="cd00190">
    <property type="entry name" value="Tryp_SPc"/>
    <property type="match status" value="1"/>
</dbReference>
<evidence type="ECO:0000313" key="14">
    <source>
        <dbReference type="RefSeq" id="XP_033177790.1"/>
    </source>
</evidence>
<protein>
    <recommendedName>
        <fullName evidence="10">CLIP domain-containing serine protease</fullName>
        <ecNumber evidence="9">3.4.21.-</ecNumber>
    </recommendedName>
</protein>
<dbReference type="PANTHER" id="PTHR24252">
    <property type="entry name" value="ACROSIN-RELATED"/>
    <property type="match status" value="1"/>
</dbReference>
<dbReference type="PRINTS" id="PR00722">
    <property type="entry name" value="CHYMOTRYPSIN"/>
</dbReference>
<dbReference type="SMART" id="SM00680">
    <property type="entry name" value="CLIP"/>
    <property type="match status" value="1"/>
</dbReference>
<sequence>MTGSKMLFGCMALIAFLHPLVHVASAQECTTPNNQTGKCLGIRVCKPLLEMLQTQGQAAVDFLRRSVCKYENNNPIVCCPNEQSREDRGILEENEYGPLRPPQCGFSNISHTRVVGGKPAELGAWPWIAALGFRNPRNPDKPLWKCGGSLISARHVLTAAHCAHMDGIEIIHNHNIAILRLVAEVPFSKYVYPICLPVEDNLRNNNFERYYPFVAGWGSVGHHGPGSDDLMEVQVPVVSNTECKNSYARFATAHVTDNVLCAGYTQGGKDACQGDSGGPLMLPKKFTFYQIGVVSYGFKCAAAGYPGVYTRVTSYLDFILQAMQ</sequence>
<dbReference type="RefSeq" id="XP_033177790.1">
    <property type="nucleotide sequence ID" value="XM_033321899.1"/>
</dbReference>
<dbReference type="SUPFAM" id="SSF50494">
    <property type="entry name" value="Trypsin-like serine proteases"/>
    <property type="match status" value="1"/>
</dbReference>
<dbReference type="FunFam" id="2.40.10.10:FF:000134">
    <property type="entry name" value="Uncharacterized protein, isoform B"/>
    <property type="match status" value="1"/>
</dbReference>
<keyword evidence="3 9" id="KW-0378">Hydrolase</keyword>
<keyword evidence="7" id="KW-0325">Glycoprotein</keyword>
<comment type="domain">
    <text evidence="10">The clip domain consists of 35-55 residues which are 'knitted' together usually by 3 conserved disulfide bonds forming a clip-like compact structure.</text>
</comment>
<dbReference type="PROSITE" id="PS50240">
    <property type="entry name" value="TRYPSIN_DOM"/>
    <property type="match status" value="1"/>
</dbReference>
<dbReference type="Pfam" id="PF12032">
    <property type="entry name" value="CLIP"/>
    <property type="match status" value="1"/>
</dbReference>
<dbReference type="Gene3D" id="3.30.1640.30">
    <property type="match status" value="1"/>
</dbReference>
<evidence type="ECO:0000256" key="9">
    <source>
        <dbReference type="RuleBase" id="RU363034"/>
    </source>
</evidence>
<dbReference type="Gene3D" id="2.40.10.10">
    <property type="entry name" value="Trypsin-like serine proteases"/>
    <property type="match status" value="2"/>
</dbReference>
<evidence type="ECO:0000256" key="10">
    <source>
        <dbReference type="RuleBase" id="RU366078"/>
    </source>
</evidence>
<keyword evidence="5" id="KW-0865">Zymogen</keyword>
<feature type="chain" id="PRO_5028500301" description="CLIP domain-containing serine protease" evidence="10">
    <location>
        <begin position="27"/>
        <end position="324"/>
    </location>
</feature>
<keyword evidence="10" id="KW-0964">Secreted</keyword>
<keyword evidence="13" id="KW-1185">Reference proteome</keyword>
<dbReference type="GO" id="GO:0005576">
    <property type="term" value="C:extracellular region"/>
    <property type="evidence" value="ECO:0007669"/>
    <property type="project" value="UniProtKB-SubCell"/>
</dbReference>
<dbReference type="InterPro" id="IPR009003">
    <property type="entry name" value="Peptidase_S1_PA"/>
</dbReference>
<evidence type="ECO:0000256" key="8">
    <source>
        <dbReference type="ARBA" id="ARBA00024195"/>
    </source>
</evidence>
<evidence type="ECO:0000256" key="2">
    <source>
        <dbReference type="ARBA" id="ARBA00022729"/>
    </source>
</evidence>
<evidence type="ECO:0000256" key="7">
    <source>
        <dbReference type="ARBA" id="ARBA00023180"/>
    </source>
</evidence>
<dbReference type="GO" id="GO:0006508">
    <property type="term" value="P:proteolysis"/>
    <property type="evidence" value="ECO:0007669"/>
    <property type="project" value="UniProtKB-KW"/>
</dbReference>
<feature type="domain" description="Peptidase S1" evidence="11">
    <location>
        <begin position="114"/>
        <end position="324"/>
    </location>
</feature>
<gene>
    <name evidence="14" type="primary">LOC100743633</name>
</gene>
<evidence type="ECO:0000259" key="11">
    <source>
        <dbReference type="PROSITE" id="PS50240"/>
    </source>
</evidence>
<dbReference type="GeneID" id="100743633"/>
<dbReference type="SMART" id="SM00020">
    <property type="entry name" value="Tryp_SPc"/>
    <property type="match status" value="1"/>
</dbReference>
<feature type="signal peptide" evidence="10">
    <location>
        <begin position="1"/>
        <end position="26"/>
    </location>
</feature>
<dbReference type="InterPro" id="IPR001254">
    <property type="entry name" value="Trypsin_dom"/>
</dbReference>
<keyword evidence="4 9" id="KW-0720">Serine protease</keyword>
<evidence type="ECO:0000259" key="12">
    <source>
        <dbReference type="PROSITE" id="PS51888"/>
    </source>
</evidence>
<dbReference type="InterPro" id="IPR043504">
    <property type="entry name" value="Peptidase_S1_PA_chymotrypsin"/>
</dbReference>
<accession>A0A6P8L203</accession>
<evidence type="ECO:0000256" key="6">
    <source>
        <dbReference type="ARBA" id="ARBA00023157"/>
    </source>
</evidence>
<dbReference type="PROSITE" id="PS00134">
    <property type="entry name" value="TRYPSIN_HIS"/>
    <property type="match status" value="1"/>
</dbReference>
<proteinExistence type="inferred from homology"/>
<feature type="domain" description="Clip" evidence="12">
    <location>
        <begin position="28"/>
        <end position="79"/>
    </location>
</feature>
<dbReference type="InterPro" id="IPR001314">
    <property type="entry name" value="Peptidase_S1A"/>
</dbReference>
<dbReference type="FunFam" id="3.30.1640.30:FF:000001">
    <property type="entry name" value="Serine protease 7"/>
    <property type="match status" value="1"/>
</dbReference>
<dbReference type="PROSITE" id="PS00135">
    <property type="entry name" value="TRYPSIN_SER"/>
    <property type="match status" value="1"/>
</dbReference>
<dbReference type="InterPro" id="IPR038565">
    <property type="entry name" value="CLIP_sf"/>
</dbReference>
<comment type="similarity">
    <text evidence="8 10">Belongs to the peptidase S1 family. CLIP subfamily.</text>
</comment>
<name>A0A6P8L203_BOMIM</name>
<dbReference type="GO" id="GO:0004252">
    <property type="term" value="F:serine-type endopeptidase activity"/>
    <property type="evidence" value="ECO:0007669"/>
    <property type="project" value="UniProtKB-UniRule"/>
</dbReference>
<evidence type="ECO:0000256" key="1">
    <source>
        <dbReference type="ARBA" id="ARBA00022670"/>
    </source>
</evidence>
<dbReference type="Pfam" id="PF00089">
    <property type="entry name" value="Trypsin"/>
    <property type="match status" value="2"/>
</dbReference>
<evidence type="ECO:0000313" key="13">
    <source>
        <dbReference type="Proteomes" id="UP000515180"/>
    </source>
</evidence>
<keyword evidence="1 9" id="KW-0645">Protease</keyword>
<organism evidence="13 14">
    <name type="scientific">Bombus impatiens</name>
    <name type="common">Bumblebee</name>
    <dbReference type="NCBI Taxonomy" id="132113"/>
    <lineage>
        <taxon>Eukaryota</taxon>
        <taxon>Metazoa</taxon>
        <taxon>Ecdysozoa</taxon>
        <taxon>Arthropoda</taxon>
        <taxon>Hexapoda</taxon>
        <taxon>Insecta</taxon>
        <taxon>Pterygota</taxon>
        <taxon>Neoptera</taxon>
        <taxon>Endopterygota</taxon>
        <taxon>Hymenoptera</taxon>
        <taxon>Apocrita</taxon>
        <taxon>Aculeata</taxon>
        <taxon>Apoidea</taxon>
        <taxon>Anthophila</taxon>
        <taxon>Apidae</taxon>
        <taxon>Bombus</taxon>
        <taxon>Pyrobombus</taxon>
    </lineage>
</organism>
<dbReference type="InterPro" id="IPR022700">
    <property type="entry name" value="CLIP"/>
</dbReference>
<dbReference type="Proteomes" id="UP000515180">
    <property type="component" value="Unplaced"/>
</dbReference>
<dbReference type="InterPro" id="IPR018114">
    <property type="entry name" value="TRYPSIN_HIS"/>
</dbReference>
<dbReference type="InterPro" id="IPR033116">
    <property type="entry name" value="TRYPSIN_SER"/>
</dbReference>
<evidence type="ECO:0000256" key="5">
    <source>
        <dbReference type="ARBA" id="ARBA00023145"/>
    </source>
</evidence>
<dbReference type="PANTHER" id="PTHR24252:SF7">
    <property type="entry name" value="HYALIN"/>
    <property type="match status" value="1"/>
</dbReference>
<keyword evidence="6" id="KW-1015">Disulfide bond</keyword>
<dbReference type="PROSITE" id="PS51888">
    <property type="entry name" value="CLIP"/>
    <property type="match status" value="1"/>
</dbReference>
<comment type="subcellular location">
    <subcellularLocation>
        <location evidence="10">Secreted</location>
    </subcellularLocation>
</comment>
<reference evidence="14" key="1">
    <citation type="submission" date="2025-08" db="UniProtKB">
        <authorList>
            <consortium name="RefSeq"/>
        </authorList>
    </citation>
    <scope>IDENTIFICATION</scope>
</reference>
<evidence type="ECO:0000256" key="3">
    <source>
        <dbReference type="ARBA" id="ARBA00022801"/>
    </source>
</evidence>
<dbReference type="EC" id="3.4.21.-" evidence="9"/>
<dbReference type="AlphaFoldDB" id="A0A6P8L203"/>
<evidence type="ECO:0000256" key="4">
    <source>
        <dbReference type="ARBA" id="ARBA00022825"/>
    </source>
</evidence>